<evidence type="ECO:0000313" key="1">
    <source>
        <dbReference type="EMBL" id="CAD7641897.1"/>
    </source>
</evidence>
<organism evidence="1">
    <name type="scientific">Oppiella nova</name>
    <dbReference type="NCBI Taxonomy" id="334625"/>
    <lineage>
        <taxon>Eukaryota</taxon>
        <taxon>Metazoa</taxon>
        <taxon>Ecdysozoa</taxon>
        <taxon>Arthropoda</taxon>
        <taxon>Chelicerata</taxon>
        <taxon>Arachnida</taxon>
        <taxon>Acari</taxon>
        <taxon>Acariformes</taxon>
        <taxon>Sarcoptiformes</taxon>
        <taxon>Oribatida</taxon>
        <taxon>Brachypylina</taxon>
        <taxon>Oppioidea</taxon>
        <taxon>Oppiidae</taxon>
        <taxon>Oppiella</taxon>
    </lineage>
</organism>
<dbReference type="EMBL" id="CAJPVJ010000949">
    <property type="protein sequence ID" value="CAG2163746.1"/>
    <property type="molecule type" value="Genomic_DNA"/>
</dbReference>
<name>A0A7R9QDR0_9ACAR</name>
<evidence type="ECO:0000313" key="2">
    <source>
        <dbReference type="Proteomes" id="UP000728032"/>
    </source>
</evidence>
<dbReference type="EMBL" id="OC915774">
    <property type="protein sequence ID" value="CAD7641897.1"/>
    <property type="molecule type" value="Genomic_DNA"/>
</dbReference>
<dbReference type="Proteomes" id="UP000728032">
    <property type="component" value="Unassembled WGS sequence"/>
</dbReference>
<protein>
    <submittedName>
        <fullName evidence="1">Uncharacterized protein</fullName>
    </submittedName>
</protein>
<keyword evidence="2" id="KW-1185">Reference proteome</keyword>
<dbReference type="SUPFAM" id="SSF56112">
    <property type="entry name" value="Protein kinase-like (PK-like)"/>
    <property type="match status" value="1"/>
</dbReference>
<accession>A0A7R9QDR0</accession>
<dbReference type="AlphaFoldDB" id="A0A7R9QDR0"/>
<proteinExistence type="predicted"/>
<gene>
    <name evidence="1" type="ORF">ONB1V03_LOCUS3311</name>
</gene>
<dbReference type="OrthoDB" id="248923at2759"/>
<dbReference type="InterPro" id="IPR011009">
    <property type="entry name" value="Kinase-like_dom_sf"/>
</dbReference>
<sequence length="95" mass="10430">MEFCSNIHDKRIHYKTSRKHTADIGDLKYHASEIGEGKKYGHKSDIYSLALIGGEIFDVDLFSTTVFNSSASYSSKLVGTSVTNSIGLNDDPQVA</sequence>
<dbReference type="Gene3D" id="1.10.510.10">
    <property type="entry name" value="Transferase(Phosphotransferase) domain 1"/>
    <property type="match status" value="1"/>
</dbReference>
<reference evidence="1" key="1">
    <citation type="submission" date="2020-11" db="EMBL/GenBank/DDBJ databases">
        <authorList>
            <person name="Tran Van P."/>
        </authorList>
    </citation>
    <scope>NUCLEOTIDE SEQUENCE</scope>
</reference>